<dbReference type="Gene3D" id="1.10.10.10">
    <property type="entry name" value="Winged helix-like DNA-binding domain superfamily/Winged helix DNA-binding domain"/>
    <property type="match status" value="1"/>
</dbReference>
<dbReference type="InterPro" id="IPR036390">
    <property type="entry name" value="WH_DNA-bd_sf"/>
</dbReference>
<reference evidence="2 3" key="1">
    <citation type="submission" date="2010-01" db="EMBL/GenBank/DDBJ databases">
        <title>The complete genome of Thermobispora bispora DSM 43833.</title>
        <authorList>
            <consortium name="US DOE Joint Genome Institute (JGI-PGF)"/>
            <person name="Lucas S."/>
            <person name="Copeland A."/>
            <person name="Lapidus A."/>
            <person name="Glavina del Rio T."/>
            <person name="Dalin E."/>
            <person name="Tice H."/>
            <person name="Bruce D."/>
            <person name="Goodwin L."/>
            <person name="Pitluck S."/>
            <person name="Kyrpides N."/>
            <person name="Mavromatis K."/>
            <person name="Ivanova N."/>
            <person name="Mikhailova N."/>
            <person name="Chertkov O."/>
            <person name="Brettin T."/>
            <person name="Detter J.C."/>
            <person name="Han C."/>
            <person name="Larimer F."/>
            <person name="Land M."/>
            <person name="Hauser L."/>
            <person name="Markowitz V."/>
            <person name="Cheng J.-F."/>
            <person name="Hugenholtz P."/>
            <person name="Woyke T."/>
            <person name="Wu D."/>
            <person name="Jando M."/>
            <person name="Schneider S."/>
            <person name="Klenk H.-P."/>
            <person name="Eisen J.A."/>
        </authorList>
    </citation>
    <scope>NUCLEOTIDE SEQUENCE [LARGE SCALE GENOMIC DNA]</scope>
    <source>
        <strain evidence="3">ATCC 19993 / DSM 43833 / CBS 139.67 / JCM 10125 / KCTC 9307 / NBRC 14880 / R51</strain>
    </source>
</reference>
<dbReference type="eggNOG" id="COG2345">
    <property type="taxonomic scope" value="Bacteria"/>
</dbReference>
<gene>
    <name evidence="2" type="ordered locus">Tbis_2349</name>
</gene>
<dbReference type="OrthoDB" id="3399802at2"/>
<sequence length="214" mass="23032">MSAAQALVLDTLRRQGRPSTLAELTAATGLHANTLREHIEALIELGLAERHRAEPRGRGRPAWLYRAADTPGEPESAYAGLVAALVRVIQQTSASPREDAVTAGIAWGRELAGRGRGAAGARTDRDRAAAPRRLVELLRRLGFEPDADLAQGVVRLTRCPLLETARRHPDVVCGVHLGVLRGALEEYGGDPAHTELVPFSEPGACRVLLDREGR</sequence>
<evidence type="ECO:0000313" key="2">
    <source>
        <dbReference type="EMBL" id="ADG89057.1"/>
    </source>
</evidence>
<dbReference type="SUPFAM" id="SSF46785">
    <property type="entry name" value="Winged helix' DNA-binding domain"/>
    <property type="match status" value="1"/>
</dbReference>
<dbReference type="GO" id="GO:0006355">
    <property type="term" value="P:regulation of DNA-templated transcription"/>
    <property type="evidence" value="ECO:0007669"/>
    <property type="project" value="InterPro"/>
</dbReference>
<dbReference type="RefSeq" id="WP_013132590.1">
    <property type="nucleotide sequence ID" value="NC_014165.1"/>
</dbReference>
<proteinExistence type="predicted"/>
<name>D6Y3V5_THEBD</name>
<dbReference type="STRING" id="469371.Tbis_2349"/>
<dbReference type="AlphaFoldDB" id="D6Y3V5"/>
<dbReference type="HOGENOM" id="CLU_078469_1_1_11"/>
<dbReference type="Proteomes" id="UP000006640">
    <property type="component" value="Chromosome"/>
</dbReference>
<dbReference type="InterPro" id="IPR005471">
    <property type="entry name" value="Tscrpt_reg_IclR_N"/>
</dbReference>
<dbReference type="Pfam" id="PF09339">
    <property type="entry name" value="HTH_IclR"/>
    <property type="match status" value="1"/>
</dbReference>
<dbReference type="KEGG" id="tbi:Tbis_2349"/>
<keyword evidence="3" id="KW-1185">Reference proteome</keyword>
<dbReference type="EMBL" id="CP001874">
    <property type="protein sequence ID" value="ADG89057.1"/>
    <property type="molecule type" value="Genomic_DNA"/>
</dbReference>
<dbReference type="GO" id="GO:0003677">
    <property type="term" value="F:DNA binding"/>
    <property type="evidence" value="ECO:0007669"/>
    <property type="project" value="InterPro"/>
</dbReference>
<organism evidence="2 3">
    <name type="scientific">Thermobispora bispora (strain ATCC 19993 / DSM 43833 / CBS 139.67 / JCM 10125 / KCTC 9307 / NBRC 14880 / R51)</name>
    <dbReference type="NCBI Taxonomy" id="469371"/>
    <lineage>
        <taxon>Bacteria</taxon>
        <taxon>Bacillati</taxon>
        <taxon>Actinomycetota</taxon>
        <taxon>Actinomycetes</taxon>
        <taxon>Streptosporangiales</taxon>
        <taxon>Streptosporangiaceae</taxon>
        <taxon>Thermobispora</taxon>
    </lineage>
</organism>
<evidence type="ECO:0000313" key="3">
    <source>
        <dbReference type="Proteomes" id="UP000006640"/>
    </source>
</evidence>
<feature type="domain" description="HTH iclR-type" evidence="1">
    <location>
        <begin position="8"/>
        <end position="50"/>
    </location>
</feature>
<dbReference type="InterPro" id="IPR036388">
    <property type="entry name" value="WH-like_DNA-bd_sf"/>
</dbReference>
<protein>
    <submittedName>
        <fullName evidence="2">Putative transcriptional regulator</fullName>
    </submittedName>
</protein>
<accession>D6Y3V5</accession>
<evidence type="ECO:0000259" key="1">
    <source>
        <dbReference type="Pfam" id="PF09339"/>
    </source>
</evidence>